<comment type="caution">
    <text evidence="1">The sequence shown here is derived from an EMBL/GenBank/DDBJ whole genome shotgun (WGS) entry which is preliminary data.</text>
</comment>
<evidence type="ECO:0000313" key="1">
    <source>
        <dbReference type="EMBL" id="PUE04594.1"/>
    </source>
</evidence>
<reference evidence="1 2" key="1">
    <citation type="submission" date="2018-01" db="EMBL/GenBank/DDBJ databases">
        <title>Novel co-symbiosis in the lucinid bivalve Phacoides pectinatus.</title>
        <authorList>
            <person name="Lim S.J."/>
            <person name="Davis B.G."/>
            <person name="Gill D.E."/>
            <person name="Engel A.S."/>
            <person name="Anderson L.C."/>
            <person name="Campbell B.J."/>
        </authorList>
    </citation>
    <scope>NUCLEOTIDE SEQUENCE [LARGE SCALE GENOMIC DNA]</scope>
    <source>
        <strain evidence="1">N3_P5</strain>
    </source>
</reference>
<evidence type="ECO:0008006" key="3">
    <source>
        <dbReference type="Google" id="ProtNLM"/>
    </source>
</evidence>
<organism evidence="1 2">
    <name type="scientific">Candidatus Sedimenticola endophacoides</name>
    <dbReference type="NCBI Taxonomy" id="2548426"/>
    <lineage>
        <taxon>Bacteria</taxon>
        <taxon>Pseudomonadati</taxon>
        <taxon>Pseudomonadota</taxon>
        <taxon>Gammaproteobacteria</taxon>
        <taxon>Chromatiales</taxon>
        <taxon>Sedimenticolaceae</taxon>
        <taxon>Sedimenticola</taxon>
    </lineage>
</organism>
<protein>
    <recommendedName>
        <fullName evidence="3">DUF72 domain-containing protein</fullName>
    </recommendedName>
</protein>
<proteinExistence type="predicted"/>
<accession>A0A6N4E0H6</accession>
<dbReference type="Gene3D" id="3.20.20.410">
    <property type="entry name" value="Protein of unknown function UPF0759"/>
    <property type="match status" value="1"/>
</dbReference>
<evidence type="ECO:0000313" key="2">
    <source>
        <dbReference type="Proteomes" id="UP000250928"/>
    </source>
</evidence>
<gene>
    <name evidence="1" type="ORF">C3L24_02910</name>
</gene>
<dbReference type="SUPFAM" id="SSF117396">
    <property type="entry name" value="TM1631-like"/>
    <property type="match status" value="1"/>
</dbReference>
<dbReference type="AlphaFoldDB" id="A0A6N4E0H6"/>
<dbReference type="Proteomes" id="UP000250928">
    <property type="component" value="Unassembled WGS sequence"/>
</dbReference>
<dbReference type="InterPro" id="IPR036520">
    <property type="entry name" value="UPF0759_sf"/>
</dbReference>
<name>A0A6N4E0H6_9GAMM</name>
<dbReference type="EMBL" id="PQCO01000118">
    <property type="protein sequence ID" value="PUE04594.1"/>
    <property type="molecule type" value="Genomic_DNA"/>
</dbReference>
<sequence length="193" mass="20779">MDAFRVGARDWERPEWASGFYPGDMPPEWRLSYYANEFNAVLLPPRRWLGVRDGVIAEWADDVHEAFRFFLELPSDRRALGRVEAVTELLGGLCGGVLPAPGTDGPRGVPAYHSLGPPGPPGVTRFRAPGPEGGGDLLLVELTGGLTLPRLRGLLDGSDAGGARVGGVFFEADVLDTELMHQARLMGELMGLG</sequence>